<protein>
    <recommendedName>
        <fullName evidence="1">Tf2-1-like SH3-like domain-containing protein</fullName>
    </recommendedName>
</protein>
<sequence>SYADIRRRELEFQVDDWVFLKVLPMKGVMIFRKKGKLSPIYVGPYKILKRVDKMTYEIELPTELTTVHSVFHISLLKKCVGDPTSIVPLKSVVVKDCLTYEVVPVEILDRQVRRLRNKEVASVKGLWRSQSVERATWEVEAAMKDKCPSDSILA</sequence>
<gene>
    <name evidence="2" type="ORF">MTR67_018096</name>
</gene>
<dbReference type="EMBL" id="CP133615">
    <property type="protein sequence ID" value="WMV24711.1"/>
    <property type="molecule type" value="Genomic_DNA"/>
</dbReference>
<dbReference type="Pfam" id="PF24626">
    <property type="entry name" value="SH3_Tf2-1"/>
    <property type="match status" value="1"/>
</dbReference>
<feature type="domain" description="Tf2-1-like SH3-like" evidence="1">
    <location>
        <begin position="16"/>
        <end position="80"/>
    </location>
</feature>
<dbReference type="PANTHER" id="PTHR46148:SF56">
    <property type="entry name" value="RETROTRANSPOSON PROTEIN"/>
    <property type="match status" value="1"/>
</dbReference>
<dbReference type="AlphaFoldDB" id="A0AAF0TM30"/>
<accession>A0AAF0TM30</accession>
<organism evidence="2 3">
    <name type="scientific">Solanum verrucosum</name>
    <dbReference type="NCBI Taxonomy" id="315347"/>
    <lineage>
        <taxon>Eukaryota</taxon>
        <taxon>Viridiplantae</taxon>
        <taxon>Streptophyta</taxon>
        <taxon>Embryophyta</taxon>
        <taxon>Tracheophyta</taxon>
        <taxon>Spermatophyta</taxon>
        <taxon>Magnoliopsida</taxon>
        <taxon>eudicotyledons</taxon>
        <taxon>Gunneridae</taxon>
        <taxon>Pentapetalae</taxon>
        <taxon>asterids</taxon>
        <taxon>lamiids</taxon>
        <taxon>Solanales</taxon>
        <taxon>Solanaceae</taxon>
        <taxon>Solanoideae</taxon>
        <taxon>Solaneae</taxon>
        <taxon>Solanum</taxon>
    </lineage>
</organism>
<name>A0AAF0TM30_SOLVR</name>
<dbReference type="InterPro" id="IPR056924">
    <property type="entry name" value="SH3_Tf2-1"/>
</dbReference>
<proteinExistence type="predicted"/>
<feature type="non-terminal residue" evidence="2">
    <location>
        <position position="1"/>
    </location>
</feature>
<keyword evidence="3" id="KW-1185">Reference proteome</keyword>
<evidence type="ECO:0000313" key="3">
    <source>
        <dbReference type="Proteomes" id="UP001234989"/>
    </source>
</evidence>
<dbReference type="Proteomes" id="UP001234989">
    <property type="component" value="Chromosome 4"/>
</dbReference>
<evidence type="ECO:0000313" key="2">
    <source>
        <dbReference type="EMBL" id="WMV24711.1"/>
    </source>
</evidence>
<dbReference type="PANTHER" id="PTHR46148">
    <property type="entry name" value="CHROMO DOMAIN-CONTAINING PROTEIN"/>
    <property type="match status" value="1"/>
</dbReference>
<reference evidence="2" key="1">
    <citation type="submission" date="2023-08" db="EMBL/GenBank/DDBJ databases">
        <title>A de novo genome assembly of Solanum verrucosum Schlechtendal, a Mexican diploid species geographically isolated from the other diploid A-genome species in potato relatives.</title>
        <authorList>
            <person name="Hosaka K."/>
        </authorList>
    </citation>
    <scope>NUCLEOTIDE SEQUENCE</scope>
    <source>
        <tissue evidence="2">Young leaves</tissue>
    </source>
</reference>
<evidence type="ECO:0000259" key="1">
    <source>
        <dbReference type="Pfam" id="PF24626"/>
    </source>
</evidence>